<accession>A0A4R1KIJ9</accession>
<dbReference type="Gene3D" id="2.60.120.1130">
    <property type="match status" value="1"/>
</dbReference>
<evidence type="ECO:0000313" key="2">
    <source>
        <dbReference type="Proteomes" id="UP000295714"/>
    </source>
</evidence>
<gene>
    <name evidence="1" type="ORF">DFQ05_2682</name>
</gene>
<keyword evidence="2" id="KW-1185">Reference proteome</keyword>
<name>A0A4R1KIJ9_9FLAO</name>
<protein>
    <submittedName>
        <fullName evidence="1">Uncharacterized protein DUF3857</fullName>
    </submittedName>
</protein>
<proteinExistence type="predicted"/>
<dbReference type="RefSeq" id="WP_132706068.1">
    <property type="nucleotide sequence ID" value="NZ_SMGI01000006.1"/>
</dbReference>
<dbReference type="EMBL" id="SMGI01000006">
    <property type="protein sequence ID" value="TCK64698.1"/>
    <property type="molecule type" value="Genomic_DNA"/>
</dbReference>
<dbReference type="AlphaFoldDB" id="A0A4R1KIJ9"/>
<dbReference type="Proteomes" id="UP000295714">
    <property type="component" value="Unassembled WGS sequence"/>
</dbReference>
<dbReference type="Gene3D" id="3.10.620.30">
    <property type="match status" value="1"/>
</dbReference>
<dbReference type="OrthoDB" id="98874at2"/>
<sequence length="650" mass="76286">MRNFFLIFFILFSFGLYAQDFEIGMNVTKSDLLTNVYDKDSTANGLVVYEYGYSYFSTNTYKLTTKIKRKVKILSKEGLKNATVEIILRKNSRDKEKIKDLKGSSFELIENKLNETKLTKESIFQEEYNPRIDIVKFLIPNAKVGSIITYSYTIESPFMNNFKAWYFQENIPKLYSEYNTSIPGNWEYNIRLIGNQKLDFKESGVKKHCLSIGNGSFANCAEAKYVMKNVPAYIEEGFTTSKNNYLSKIEYNLSVFRRFDGYVDKISKTWKDADFELQTDENFGQLVGKQNYTKNIVPQKILGISDDLKRAKAIYQYIIDNYKWDESSGRYNASVKRLLKNKIGNAFELNLLLQNVLSHNDFDVNPILTATRSYGFPTKIYPIIDEFNYMILVILIDGKSFFLDATDPYLSFGELPFRALNHYGRLYNIETKNTRWQDISINRLSLNQVKAKLKLEDNFNIVGNIENKKTGYLSHSIRKEYDNNPLEYLNKLKNSNERVTISNHKKINKNKNDFEFIETMDIKLEEDFIDNKLYFNPFFIQFFSENPFKLSQRTYPIDFGYKQMYFYSIEIDIGDKLEVLELPKNKRFSLPNRTGSILFSSTEQNNKITVFFKLKFNKTIYSPEYYNVLKEFMSKVVEIQNNTVIVLEKK</sequence>
<comment type="caution">
    <text evidence="1">The sequence shown here is derived from an EMBL/GenBank/DDBJ whole genome shotgun (WGS) entry which is preliminary data.</text>
</comment>
<evidence type="ECO:0000313" key="1">
    <source>
        <dbReference type="EMBL" id="TCK64698.1"/>
    </source>
</evidence>
<organism evidence="1 2">
    <name type="scientific">Winogradskyella wandonensis</name>
    <dbReference type="NCBI Taxonomy" id="1442586"/>
    <lineage>
        <taxon>Bacteria</taxon>
        <taxon>Pseudomonadati</taxon>
        <taxon>Bacteroidota</taxon>
        <taxon>Flavobacteriia</taxon>
        <taxon>Flavobacteriales</taxon>
        <taxon>Flavobacteriaceae</taxon>
        <taxon>Winogradskyella</taxon>
    </lineage>
</organism>
<reference evidence="1 2" key="1">
    <citation type="journal article" date="2015" name="Stand. Genomic Sci.">
        <title>Genomic Encyclopedia of Bacterial and Archaeal Type Strains, Phase III: the genomes of soil and plant-associated and newly described type strains.</title>
        <authorList>
            <person name="Whitman W.B."/>
            <person name="Woyke T."/>
            <person name="Klenk H.P."/>
            <person name="Zhou Y."/>
            <person name="Lilburn T.G."/>
            <person name="Beck B.J."/>
            <person name="De Vos P."/>
            <person name="Vandamme P."/>
            <person name="Eisen J.A."/>
            <person name="Garrity G."/>
            <person name="Hugenholtz P."/>
            <person name="Kyrpides N.C."/>
        </authorList>
    </citation>
    <scope>NUCLEOTIDE SEQUENCE [LARGE SCALE GENOMIC DNA]</scope>
    <source>
        <strain evidence="1 2">CECT 8445</strain>
    </source>
</reference>
<dbReference type="Gene3D" id="2.60.40.3140">
    <property type="match status" value="1"/>
</dbReference>